<dbReference type="Proteomes" id="UP001158049">
    <property type="component" value="Unassembled WGS sequence"/>
</dbReference>
<evidence type="ECO:0000256" key="5">
    <source>
        <dbReference type="ARBA" id="ARBA00023065"/>
    </source>
</evidence>
<protein>
    <submittedName>
        <fullName evidence="13">Chloride channel protein, CIC family</fullName>
    </submittedName>
</protein>
<evidence type="ECO:0000256" key="8">
    <source>
        <dbReference type="ARBA" id="ARBA00023214"/>
    </source>
</evidence>
<dbReference type="PROSITE" id="PS51371">
    <property type="entry name" value="CBS"/>
    <property type="match status" value="2"/>
</dbReference>
<keyword evidence="4 11" id="KW-1133">Transmembrane helix</keyword>
<feature type="domain" description="CBS" evidence="12">
    <location>
        <begin position="518"/>
        <end position="577"/>
    </location>
</feature>
<name>A0ABY1QG73_9BURK</name>
<evidence type="ECO:0000259" key="12">
    <source>
        <dbReference type="PROSITE" id="PS51371"/>
    </source>
</evidence>
<keyword evidence="8" id="KW-0868">Chloride</keyword>
<dbReference type="CDD" id="cd00400">
    <property type="entry name" value="Voltage_gated_ClC"/>
    <property type="match status" value="1"/>
</dbReference>
<feature type="transmembrane region" description="Helical" evidence="11">
    <location>
        <begin position="230"/>
        <end position="253"/>
    </location>
</feature>
<dbReference type="InterPro" id="IPR046342">
    <property type="entry name" value="CBS_dom_sf"/>
</dbReference>
<dbReference type="PRINTS" id="PR00762">
    <property type="entry name" value="CLCHANNEL"/>
</dbReference>
<evidence type="ECO:0000256" key="7">
    <source>
        <dbReference type="ARBA" id="ARBA00023173"/>
    </source>
</evidence>
<dbReference type="CDD" id="cd02205">
    <property type="entry name" value="CBS_pair_SF"/>
    <property type="match status" value="1"/>
</dbReference>
<feature type="transmembrane region" description="Helical" evidence="11">
    <location>
        <begin position="24"/>
        <end position="42"/>
    </location>
</feature>
<keyword evidence="10" id="KW-0129">CBS domain</keyword>
<comment type="caution">
    <text evidence="13">The sequence shown here is derived from an EMBL/GenBank/DDBJ whole genome shotgun (WGS) entry which is preliminary data.</text>
</comment>
<evidence type="ECO:0000313" key="13">
    <source>
        <dbReference type="EMBL" id="SMP68667.1"/>
    </source>
</evidence>
<dbReference type="Pfam" id="PF00654">
    <property type="entry name" value="Voltage_CLC"/>
    <property type="match status" value="1"/>
</dbReference>
<dbReference type="Gene3D" id="1.10.3080.10">
    <property type="entry name" value="Clc chloride channel"/>
    <property type="match status" value="1"/>
</dbReference>
<feature type="transmembrane region" description="Helical" evidence="11">
    <location>
        <begin position="183"/>
        <end position="210"/>
    </location>
</feature>
<keyword evidence="2" id="KW-0813">Transport</keyword>
<evidence type="ECO:0000256" key="6">
    <source>
        <dbReference type="ARBA" id="ARBA00023136"/>
    </source>
</evidence>
<dbReference type="Gene3D" id="3.10.580.10">
    <property type="entry name" value="CBS-domain"/>
    <property type="match status" value="1"/>
</dbReference>
<keyword evidence="14" id="KW-1185">Reference proteome</keyword>
<dbReference type="InterPro" id="IPR014743">
    <property type="entry name" value="Cl-channel_core"/>
</dbReference>
<evidence type="ECO:0000313" key="14">
    <source>
        <dbReference type="Proteomes" id="UP001158049"/>
    </source>
</evidence>
<dbReference type="InterPro" id="IPR050368">
    <property type="entry name" value="ClC-type_chloride_channel"/>
</dbReference>
<comment type="subcellular location">
    <subcellularLocation>
        <location evidence="1">Membrane</location>
        <topology evidence="1">Multi-pass membrane protein</topology>
    </subcellularLocation>
</comment>
<gene>
    <name evidence="13" type="ORF">SAMN06295970_11440</name>
</gene>
<evidence type="ECO:0000256" key="2">
    <source>
        <dbReference type="ARBA" id="ARBA00022448"/>
    </source>
</evidence>
<dbReference type="SUPFAM" id="SSF81340">
    <property type="entry name" value="Clc chloride channel"/>
    <property type="match status" value="1"/>
</dbReference>
<dbReference type="NCBIfam" id="NF002505">
    <property type="entry name" value="PRK01862.1"/>
    <property type="match status" value="1"/>
</dbReference>
<keyword evidence="9" id="KW-0407">Ion channel</keyword>
<feature type="transmembrane region" description="Helical" evidence="11">
    <location>
        <begin position="370"/>
        <end position="393"/>
    </location>
</feature>
<evidence type="ECO:0000256" key="1">
    <source>
        <dbReference type="ARBA" id="ARBA00004141"/>
    </source>
</evidence>
<evidence type="ECO:0000256" key="9">
    <source>
        <dbReference type="ARBA" id="ARBA00023303"/>
    </source>
</evidence>
<dbReference type="SUPFAM" id="SSF54631">
    <property type="entry name" value="CBS-domain pair"/>
    <property type="match status" value="1"/>
</dbReference>
<feature type="transmembrane region" description="Helical" evidence="11">
    <location>
        <begin position="274"/>
        <end position="291"/>
    </location>
</feature>
<proteinExistence type="predicted"/>
<dbReference type="EMBL" id="FXUL01000014">
    <property type="protein sequence ID" value="SMP68667.1"/>
    <property type="molecule type" value="Genomic_DNA"/>
</dbReference>
<keyword evidence="5" id="KW-0406">Ion transport</keyword>
<dbReference type="Pfam" id="PF00571">
    <property type="entry name" value="CBS"/>
    <property type="match status" value="2"/>
</dbReference>
<feature type="domain" description="CBS" evidence="12">
    <location>
        <begin position="453"/>
        <end position="512"/>
    </location>
</feature>
<organism evidence="13 14">
    <name type="scientific">Noviherbaspirillum suwonense</name>
    <dbReference type="NCBI Taxonomy" id="1224511"/>
    <lineage>
        <taxon>Bacteria</taxon>
        <taxon>Pseudomonadati</taxon>
        <taxon>Pseudomonadota</taxon>
        <taxon>Betaproteobacteria</taxon>
        <taxon>Burkholderiales</taxon>
        <taxon>Oxalobacteraceae</taxon>
        <taxon>Noviherbaspirillum</taxon>
    </lineage>
</organism>
<dbReference type="RefSeq" id="WP_283443625.1">
    <property type="nucleotide sequence ID" value="NZ_FXUL01000014.1"/>
</dbReference>
<feature type="transmembrane region" description="Helical" evidence="11">
    <location>
        <begin position="69"/>
        <end position="90"/>
    </location>
</feature>
<evidence type="ECO:0000256" key="3">
    <source>
        <dbReference type="ARBA" id="ARBA00022692"/>
    </source>
</evidence>
<keyword evidence="3 11" id="KW-0812">Transmembrane</keyword>
<keyword evidence="7" id="KW-0869">Chloride channel</keyword>
<evidence type="ECO:0000256" key="10">
    <source>
        <dbReference type="PROSITE-ProRule" id="PRU00703"/>
    </source>
</evidence>
<feature type="transmembrane region" description="Helical" evidence="11">
    <location>
        <begin position="400"/>
        <end position="419"/>
    </location>
</feature>
<sequence length="577" mass="61451">MPPSFSGLRASVARGLRWSDSHAMLLWAALAGVVGASATIAFREGINGLQWLMVGKTVSLVDMARGLDWPLRIAIPTLGGVVAGLLLAWARRTDTGETKPDYMEAIAIGDGRIPVRQSLLRSLSSMCTIASGGSIGREGSMIQLAALCSSLTGQWLRFDPARLRLLVACGAAAGITSAYNAPIAGAVFVTEIVLGSIAMQSFGPILVASVTANIMMRELAGYAPPYEMPVFPAVSGAEVILFIGLGILAGVLAPRLLQLLDLSRRLFGRSKLPLPLRLGVGGLLVGLMSLLMPEIWGNGYEVVNALLHNPWPWTMLLAVLALKVAATAMTVGSGAIGGIFTPTLFFGAVVGCLFGQLAQALWPGATSAPFAYAIVGMGAFLAAATSAPLMAILMIFEMTLSYQVMLPLILCCVVAYFVARSVDEQSMYEITIRRNRAEQERLRLKAIRLGELIQPAVTVMPLDASIASLMQVFVEHPVKYIYIVDAAQRYCGVVALKDISHDLLTGHGQPDKTAADFVCQDIRPLTPDMSLGNALEHFMTHQGERLPVVRADDDPVLLGAVHKTSLLDAYVRLSGGV</sequence>
<feature type="transmembrane region" description="Helical" evidence="11">
    <location>
        <begin position="311"/>
        <end position="332"/>
    </location>
</feature>
<keyword evidence="6 11" id="KW-0472">Membrane</keyword>
<dbReference type="InterPro" id="IPR001807">
    <property type="entry name" value="ClC"/>
</dbReference>
<feature type="transmembrane region" description="Helical" evidence="11">
    <location>
        <begin position="339"/>
        <end position="358"/>
    </location>
</feature>
<dbReference type="PANTHER" id="PTHR43427">
    <property type="entry name" value="CHLORIDE CHANNEL PROTEIN CLC-E"/>
    <property type="match status" value="1"/>
</dbReference>
<reference evidence="13 14" key="1">
    <citation type="submission" date="2017-05" db="EMBL/GenBank/DDBJ databases">
        <authorList>
            <person name="Varghese N."/>
            <person name="Submissions S."/>
        </authorList>
    </citation>
    <scope>NUCLEOTIDE SEQUENCE [LARGE SCALE GENOMIC DNA]</scope>
    <source>
        <strain evidence="13 14">DSM 26001</strain>
    </source>
</reference>
<evidence type="ECO:0000256" key="11">
    <source>
        <dbReference type="SAM" id="Phobius"/>
    </source>
</evidence>
<dbReference type="InterPro" id="IPR000644">
    <property type="entry name" value="CBS_dom"/>
</dbReference>
<evidence type="ECO:0000256" key="4">
    <source>
        <dbReference type="ARBA" id="ARBA00022989"/>
    </source>
</evidence>
<dbReference type="PANTHER" id="PTHR43427:SF6">
    <property type="entry name" value="CHLORIDE CHANNEL PROTEIN CLC-E"/>
    <property type="match status" value="1"/>
</dbReference>
<accession>A0ABY1QG73</accession>